<comment type="caution">
    <text evidence="9">The sequence shown here is derived from an EMBL/GenBank/DDBJ whole genome shotgun (WGS) entry which is preliminary data.</text>
</comment>
<dbReference type="PRINTS" id="PR01806">
    <property type="entry name" value="VIRFACTRMVIN"/>
</dbReference>
<evidence type="ECO:0000256" key="3">
    <source>
        <dbReference type="ARBA" id="ARBA00022692"/>
    </source>
</evidence>
<feature type="transmembrane region" description="Helical" evidence="8">
    <location>
        <begin position="421"/>
        <end position="443"/>
    </location>
</feature>
<dbReference type="AlphaFoldDB" id="A0A1Q5PK69"/>
<feature type="transmembrane region" description="Helical" evidence="8">
    <location>
        <begin position="362"/>
        <end position="385"/>
    </location>
</feature>
<feature type="transmembrane region" description="Helical" evidence="8">
    <location>
        <begin position="329"/>
        <end position="350"/>
    </location>
</feature>
<evidence type="ECO:0000256" key="2">
    <source>
        <dbReference type="ARBA" id="ARBA00022475"/>
    </source>
</evidence>
<evidence type="ECO:0000256" key="6">
    <source>
        <dbReference type="ARBA" id="ARBA00022989"/>
    </source>
</evidence>
<keyword evidence="2" id="KW-1003">Cell membrane</keyword>
<feature type="transmembrane region" description="Helical" evidence="8">
    <location>
        <begin position="232"/>
        <end position="257"/>
    </location>
</feature>
<dbReference type="GO" id="GO:0008360">
    <property type="term" value="P:regulation of cell shape"/>
    <property type="evidence" value="ECO:0007669"/>
    <property type="project" value="UniProtKB-KW"/>
</dbReference>
<evidence type="ECO:0000256" key="1">
    <source>
        <dbReference type="ARBA" id="ARBA00004651"/>
    </source>
</evidence>
<dbReference type="PANTHER" id="PTHR47019:SF1">
    <property type="entry name" value="LIPID II FLIPPASE MURJ"/>
    <property type="match status" value="1"/>
</dbReference>
<dbReference type="Pfam" id="PF03023">
    <property type="entry name" value="MurJ"/>
    <property type="match status" value="1"/>
</dbReference>
<keyword evidence="3 8" id="KW-0812">Transmembrane</keyword>
<dbReference type="InterPro" id="IPR051050">
    <property type="entry name" value="Lipid_II_flippase_MurJ/MviN"/>
</dbReference>
<reference evidence="9 10" key="1">
    <citation type="submission" date="2016-11" db="EMBL/GenBank/DDBJ databases">
        <title>Actinomyces gypaetusis sp. nov. isolated from the vulture Gypaetus barbatus in Qinghai Tibet Plateau China.</title>
        <authorList>
            <person name="Meng X."/>
        </authorList>
    </citation>
    <scope>NUCLEOTIDE SEQUENCE [LARGE SCALE GENOMIC DNA]</scope>
    <source>
        <strain evidence="9 10">VUL4_2</strain>
    </source>
</reference>
<dbReference type="EMBL" id="MQSV01000005">
    <property type="protein sequence ID" value="OKL46624.1"/>
    <property type="molecule type" value="Genomic_DNA"/>
</dbReference>
<dbReference type="GO" id="GO:0015648">
    <property type="term" value="F:lipid-linked peptidoglycan transporter activity"/>
    <property type="evidence" value="ECO:0007669"/>
    <property type="project" value="TreeGrafter"/>
</dbReference>
<keyword evidence="6 8" id="KW-1133">Transmembrane helix</keyword>
<proteinExistence type="predicted"/>
<evidence type="ECO:0000313" key="9">
    <source>
        <dbReference type="EMBL" id="OKL46624.1"/>
    </source>
</evidence>
<dbReference type="GO" id="GO:0034204">
    <property type="term" value="P:lipid translocation"/>
    <property type="evidence" value="ECO:0007669"/>
    <property type="project" value="TreeGrafter"/>
</dbReference>
<evidence type="ECO:0000256" key="8">
    <source>
        <dbReference type="SAM" id="Phobius"/>
    </source>
</evidence>
<protein>
    <recommendedName>
        <fullName evidence="11">Murein biosynthesis integral membrane protein MurJ</fullName>
    </recommendedName>
</protein>
<comment type="subcellular location">
    <subcellularLocation>
        <location evidence="1">Cell membrane</location>
        <topology evidence="1">Multi-pass membrane protein</topology>
    </subcellularLocation>
</comment>
<dbReference type="STRING" id="1921764.BSR28_04935"/>
<gene>
    <name evidence="9" type="ORF">BSR29_07330</name>
</gene>
<keyword evidence="7 8" id="KW-0472">Membrane</keyword>
<organism evidence="9 10">
    <name type="scientific">Boudabousia liubingyangii</name>
    <dbReference type="NCBI Taxonomy" id="1921764"/>
    <lineage>
        <taxon>Bacteria</taxon>
        <taxon>Bacillati</taxon>
        <taxon>Actinomycetota</taxon>
        <taxon>Actinomycetes</taxon>
        <taxon>Actinomycetales</taxon>
        <taxon>Actinomycetaceae</taxon>
        <taxon>Boudabousia</taxon>
    </lineage>
</organism>
<evidence type="ECO:0008006" key="11">
    <source>
        <dbReference type="Google" id="ProtNLM"/>
    </source>
</evidence>
<feature type="transmembrane region" description="Helical" evidence="8">
    <location>
        <begin position="397"/>
        <end position="415"/>
    </location>
</feature>
<dbReference type="Proteomes" id="UP000186785">
    <property type="component" value="Unassembled WGS sequence"/>
</dbReference>
<sequence>MTIAAGTMTSRVLGFIRGALFIAVLGAVGVQDSFQVANNLPNLMYGLLAGSVISAVLLPEIVRAFKRSDGGKDYVDRLLTFTFVTLLAITVVLTLAANVVVYATSPMLSPAVKGLAITWSYWFMPQIFFYGMQSVLGQVLNARGHFWEAAWSPVLNNVVSILGLFYYVWLFGWAPKGYYDPADFTYTQMMVIAIPTTLGIVLQGVSLIWPLKKAGYTWNFKWGFRGYGLGRAFRIAMWTMLSAITFMLSTIVVQILASGAEAYGHAHEVIVAGPAARANATTIFMLPHSVITASVATALFAQIAAYAAAGEGSKVREVLEIYLHKIAQITVFFAICMVVFAVPIMQAYAASRGSAEIASYAAVLRAFAPRLVFMALFIVEVDILLSYGRAKQAFYGYLIKALALVFICGSVALFASAANWVVYSAAAESASFLVGAAVLYYEVDKILPGKTTDLVVRNLLGTLIAAVPAALVGSIFMYFAGEFTVGRTGYVLLFALIKGAIGGLLVLLTFLGGLWIIGDRDAFANLKKLGARFGLVKRG</sequence>
<dbReference type="GO" id="GO:0005886">
    <property type="term" value="C:plasma membrane"/>
    <property type="evidence" value="ECO:0007669"/>
    <property type="project" value="UniProtKB-SubCell"/>
</dbReference>
<dbReference type="GO" id="GO:0009252">
    <property type="term" value="P:peptidoglycan biosynthetic process"/>
    <property type="evidence" value="ECO:0007669"/>
    <property type="project" value="UniProtKB-KW"/>
</dbReference>
<keyword evidence="5" id="KW-0573">Peptidoglycan synthesis</keyword>
<feature type="transmembrane region" description="Helical" evidence="8">
    <location>
        <begin position="455"/>
        <end position="479"/>
    </location>
</feature>
<keyword evidence="4" id="KW-0133">Cell shape</keyword>
<feature type="transmembrane region" description="Helical" evidence="8">
    <location>
        <begin position="491"/>
        <end position="518"/>
    </location>
</feature>
<evidence type="ECO:0000256" key="7">
    <source>
        <dbReference type="ARBA" id="ARBA00023136"/>
    </source>
</evidence>
<name>A0A1Q5PK69_9ACTO</name>
<feature type="transmembrane region" description="Helical" evidence="8">
    <location>
        <begin position="12"/>
        <end position="31"/>
    </location>
</feature>
<dbReference type="InterPro" id="IPR004268">
    <property type="entry name" value="MurJ"/>
</dbReference>
<accession>A0A1Q5PK69</accession>
<feature type="transmembrane region" description="Helical" evidence="8">
    <location>
        <begin position="186"/>
        <end position="211"/>
    </location>
</feature>
<evidence type="ECO:0000256" key="4">
    <source>
        <dbReference type="ARBA" id="ARBA00022960"/>
    </source>
</evidence>
<keyword evidence="10" id="KW-1185">Reference proteome</keyword>
<dbReference type="PANTHER" id="PTHR47019">
    <property type="entry name" value="LIPID II FLIPPASE MURJ"/>
    <property type="match status" value="1"/>
</dbReference>
<feature type="transmembrane region" description="Helical" evidence="8">
    <location>
        <begin position="78"/>
        <end position="103"/>
    </location>
</feature>
<feature type="transmembrane region" description="Helical" evidence="8">
    <location>
        <begin position="154"/>
        <end position="174"/>
    </location>
</feature>
<feature type="transmembrane region" description="Helical" evidence="8">
    <location>
        <begin position="123"/>
        <end position="142"/>
    </location>
</feature>
<evidence type="ECO:0000256" key="5">
    <source>
        <dbReference type="ARBA" id="ARBA00022984"/>
    </source>
</evidence>
<feature type="transmembrane region" description="Helical" evidence="8">
    <location>
        <begin position="290"/>
        <end position="309"/>
    </location>
</feature>
<evidence type="ECO:0000313" key="10">
    <source>
        <dbReference type="Proteomes" id="UP000186785"/>
    </source>
</evidence>
<feature type="transmembrane region" description="Helical" evidence="8">
    <location>
        <begin position="43"/>
        <end position="66"/>
    </location>
</feature>